<proteinExistence type="predicted"/>
<evidence type="ECO:0000313" key="2">
    <source>
        <dbReference type="Proteomes" id="UP001055879"/>
    </source>
</evidence>
<gene>
    <name evidence="1" type="ORF">L6452_41875</name>
</gene>
<evidence type="ECO:0000313" key="1">
    <source>
        <dbReference type="EMBL" id="KAI3666837.1"/>
    </source>
</evidence>
<sequence>MPPSLLLQLFRRRLLHSSYNFSGDASFTPPPTFSAGDRKLKLIKRLIWTKHPINFVTMGTIFCTKNIPITKRN</sequence>
<reference evidence="2" key="1">
    <citation type="journal article" date="2022" name="Mol. Ecol. Resour.">
        <title>The genomes of chicory, endive, great burdock and yacon provide insights into Asteraceae palaeo-polyploidization history and plant inulin production.</title>
        <authorList>
            <person name="Fan W."/>
            <person name="Wang S."/>
            <person name="Wang H."/>
            <person name="Wang A."/>
            <person name="Jiang F."/>
            <person name="Liu H."/>
            <person name="Zhao H."/>
            <person name="Xu D."/>
            <person name="Zhang Y."/>
        </authorList>
    </citation>
    <scope>NUCLEOTIDE SEQUENCE [LARGE SCALE GENOMIC DNA]</scope>
    <source>
        <strain evidence="2">cv. Niubang</strain>
    </source>
</reference>
<organism evidence="1 2">
    <name type="scientific">Arctium lappa</name>
    <name type="common">Greater burdock</name>
    <name type="synonym">Lappa major</name>
    <dbReference type="NCBI Taxonomy" id="4217"/>
    <lineage>
        <taxon>Eukaryota</taxon>
        <taxon>Viridiplantae</taxon>
        <taxon>Streptophyta</taxon>
        <taxon>Embryophyta</taxon>
        <taxon>Tracheophyta</taxon>
        <taxon>Spermatophyta</taxon>
        <taxon>Magnoliopsida</taxon>
        <taxon>eudicotyledons</taxon>
        <taxon>Gunneridae</taxon>
        <taxon>Pentapetalae</taxon>
        <taxon>asterids</taxon>
        <taxon>campanulids</taxon>
        <taxon>Asterales</taxon>
        <taxon>Asteraceae</taxon>
        <taxon>Carduoideae</taxon>
        <taxon>Cardueae</taxon>
        <taxon>Arctiinae</taxon>
        <taxon>Arctium</taxon>
    </lineage>
</organism>
<keyword evidence="2" id="KW-1185">Reference proteome</keyword>
<reference evidence="1 2" key="2">
    <citation type="journal article" date="2022" name="Mol. Ecol. Resour.">
        <title>The genomes of chicory, endive, great burdock and yacon provide insights into Asteraceae paleo-polyploidization history and plant inulin production.</title>
        <authorList>
            <person name="Fan W."/>
            <person name="Wang S."/>
            <person name="Wang H."/>
            <person name="Wang A."/>
            <person name="Jiang F."/>
            <person name="Liu H."/>
            <person name="Zhao H."/>
            <person name="Xu D."/>
            <person name="Zhang Y."/>
        </authorList>
    </citation>
    <scope>NUCLEOTIDE SEQUENCE [LARGE SCALE GENOMIC DNA]</scope>
    <source>
        <strain evidence="2">cv. Niubang</strain>
    </source>
</reference>
<dbReference type="EMBL" id="CM042063">
    <property type="protein sequence ID" value="KAI3666837.1"/>
    <property type="molecule type" value="Genomic_DNA"/>
</dbReference>
<dbReference type="Proteomes" id="UP001055879">
    <property type="component" value="Linkage Group LG17"/>
</dbReference>
<accession>A0ACB8XGY1</accession>
<protein>
    <submittedName>
        <fullName evidence="1">Uncharacterized protein</fullName>
    </submittedName>
</protein>
<name>A0ACB8XGY1_ARCLA</name>
<comment type="caution">
    <text evidence="1">The sequence shown here is derived from an EMBL/GenBank/DDBJ whole genome shotgun (WGS) entry which is preliminary data.</text>
</comment>